<organism evidence="1 2">
    <name type="scientific">Hydra vulgaris</name>
    <name type="common">Hydra</name>
    <name type="synonym">Hydra attenuata</name>
    <dbReference type="NCBI Taxonomy" id="6087"/>
    <lineage>
        <taxon>Eukaryota</taxon>
        <taxon>Metazoa</taxon>
        <taxon>Cnidaria</taxon>
        <taxon>Hydrozoa</taxon>
        <taxon>Hydroidolina</taxon>
        <taxon>Anthoathecata</taxon>
        <taxon>Aplanulata</taxon>
        <taxon>Hydridae</taxon>
        <taxon>Hydra</taxon>
    </lineage>
</organism>
<dbReference type="GeneID" id="136087620"/>
<dbReference type="RefSeq" id="XP_065667023.1">
    <property type="nucleotide sequence ID" value="XM_065810951.1"/>
</dbReference>
<gene>
    <name evidence="2" type="primary">LOC136087620</name>
</gene>
<keyword evidence="1" id="KW-1185">Reference proteome</keyword>
<sequence length="95" mass="10832">MEKISFLYDKISGDNKSLSLLEDSSLIKVALIRNYETETVSKFTCYSADKNFGNIGSKVLDCMHGRDRKVSLKKNIKCVAMIERYLITVTLKTMK</sequence>
<proteinExistence type="predicted"/>
<name>A0ABM4CYI2_HYDVU</name>
<dbReference type="Proteomes" id="UP001652625">
    <property type="component" value="Chromosome 11"/>
</dbReference>
<protein>
    <submittedName>
        <fullName evidence="2">Uncharacterized protein LOC136087620 isoform X2</fullName>
    </submittedName>
</protein>
<evidence type="ECO:0000313" key="2">
    <source>
        <dbReference type="RefSeq" id="XP_065667023.1"/>
    </source>
</evidence>
<accession>A0ABM4CYI2</accession>
<evidence type="ECO:0000313" key="1">
    <source>
        <dbReference type="Proteomes" id="UP001652625"/>
    </source>
</evidence>
<reference evidence="2" key="1">
    <citation type="submission" date="2025-08" db="UniProtKB">
        <authorList>
            <consortium name="RefSeq"/>
        </authorList>
    </citation>
    <scope>IDENTIFICATION</scope>
</reference>